<evidence type="ECO:0000313" key="5">
    <source>
        <dbReference type="Proteomes" id="UP001159257"/>
    </source>
</evidence>
<dbReference type="Gene3D" id="1.10.150.240">
    <property type="entry name" value="Putative phosphatase, domain 2"/>
    <property type="match status" value="1"/>
</dbReference>
<dbReference type="PRINTS" id="PR00413">
    <property type="entry name" value="HADHALOGNASE"/>
</dbReference>
<dbReference type="InterPro" id="IPR006328">
    <property type="entry name" value="2-HAD"/>
</dbReference>
<evidence type="ECO:0000256" key="1">
    <source>
        <dbReference type="ARBA" id="ARBA00008106"/>
    </source>
</evidence>
<accession>A0ABY1RXU0</accession>
<dbReference type="NCBIfam" id="TIGR01428">
    <property type="entry name" value="HAD_type_II"/>
    <property type="match status" value="1"/>
</dbReference>
<dbReference type="InterPro" id="IPR006439">
    <property type="entry name" value="HAD-SF_hydro_IA"/>
</dbReference>
<dbReference type="InterPro" id="IPR036412">
    <property type="entry name" value="HAD-like_sf"/>
</dbReference>
<dbReference type="Pfam" id="PF00702">
    <property type="entry name" value="Hydrolase"/>
    <property type="match status" value="1"/>
</dbReference>
<dbReference type="PANTHER" id="PTHR43316:SF3">
    <property type="entry name" value="HALOACID DEHALOGENASE, TYPE II (AFU_ORTHOLOGUE AFUA_2G07750)-RELATED"/>
    <property type="match status" value="1"/>
</dbReference>
<keyword evidence="5" id="KW-1185">Reference proteome</keyword>
<evidence type="ECO:0000256" key="3">
    <source>
        <dbReference type="RuleBase" id="RU368077"/>
    </source>
</evidence>
<dbReference type="InterPro" id="IPR023198">
    <property type="entry name" value="PGP-like_dom2"/>
</dbReference>
<dbReference type="NCBIfam" id="TIGR01493">
    <property type="entry name" value="HAD-SF-IA-v2"/>
    <property type="match status" value="1"/>
</dbReference>
<evidence type="ECO:0000256" key="2">
    <source>
        <dbReference type="ARBA" id="ARBA00022801"/>
    </source>
</evidence>
<dbReference type="Proteomes" id="UP001159257">
    <property type="component" value="Unassembled WGS sequence"/>
</dbReference>
<comment type="similarity">
    <text evidence="1 3">Belongs to the HAD-like hydrolase superfamily. S-2-haloalkanoic acid dehalogenase family.</text>
</comment>
<dbReference type="SFLD" id="SFLDS00003">
    <property type="entry name" value="Haloacid_Dehalogenase"/>
    <property type="match status" value="1"/>
</dbReference>
<evidence type="ECO:0000313" key="4">
    <source>
        <dbReference type="EMBL" id="SMR71581.1"/>
    </source>
</evidence>
<comment type="caution">
    <text evidence="4">The sequence shown here is derived from an EMBL/GenBank/DDBJ whole genome shotgun (WGS) entry which is preliminary data.</text>
</comment>
<dbReference type="InterPro" id="IPR023214">
    <property type="entry name" value="HAD_sf"/>
</dbReference>
<dbReference type="PANTHER" id="PTHR43316">
    <property type="entry name" value="HYDROLASE, HALOACID DELAHOGENASE-RELATED"/>
    <property type="match status" value="1"/>
</dbReference>
<dbReference type="InterPro" id="IPR051540">
    <property type="entry name" value="S-2-haloacid_dehalogenase"/>
</dbReference>
<dbReference type="SFLD" id="SFLDG01129">
    <property type="entry name" value="C1.5:_HAD__Beta-PGM__Phosphata"/>
    <property type="match status" value="1"/>
</dbReference>
<dbReference type="SUPFAM" id="SSF56784">
    <property type="entry name" value="HAD-like"/>
    <property type="match status" value="1"/>
</dbReference>
<proteinExistence type="inferred from homology"/>
<comment type="catalytic activity">
    <reaction evidence="3">
        <text>an (S)-2-haloacid + H2O = a (2R)-2-hydroxycarboxylate + a halide anion + H(+)</text>
        <dbReference type="Rhea" id="RHEA:11192"/>
        <dbReference type="ChEBI" id="CHEBI:15377"/>
        <dbReference type="ChEBI" id="CHEBI:15378"/>
        <dbReference type="ChEBI" id="CHEBI:16042"/>
        <dbReference type="ChEBI" id="CHEBI:58314"/>
        <dbReference type="ChEBI" id="CHEBI:137405"/>
        <dbReference type="EC" id="3.8.1.2"/>
    </reaction>
</comment>
<gene>
    <name evidence="4" type="ORF">SAMN04487964_102208</name>
</gene>
<dbReference type="Gene3D" id="3.40.50.1000">
    <property type="entry name" value="HAD superfamily/HAD-like"/>
    <property type="match status" value="1"/>
</dbReference>
<comment type="function">
    <text evidence="3">Catalyzes the hydrolytic dehalogenation of small (S)-2-haloalkanoic acids to yield the corresponding (R)-2-hydroxyalkanoic acids.</text>
</comment>
<keyword evidence="2 3" id="KW-0378">Hydrolase</keyword>
<dbReference type="EC" id="3.8.1.2" evidence="3"/>
<reference evidence="4 5" key="1">
    <citation type="submission" date="2017-05" db="EMBL/GenBank/DDBJ databases">
        <authorList>
            <person name="Varghese N."/>
            <person name="Submissions S."/>
        </authorList>
    </citation>
    <scope>NUCLEOTIDE SEQUENCE [LARGE SCALE GENOMIC DNA]</scope>
    <source>
        <strain evidence="4 5">CGMCC 1.7287</strain>
    </source>
</reference>
<protein>
    <recommendedName>
        <fullName evidence="3">(S)-2-haloacid dehalogenase</fullName>
        <ecNumber evidence="3">3.8.1.2</ecNumber>
    </recommendedName>
    <alternativeName>
        <fullName evidence="3">2-haloalkanoic acid dehalogenase</fullName>
    </alternativeName>
    <alternativeName>
        <fullName evidence="3">Halocarboxylic acid halidohydrolase</fullName>
    </alternativeName>
    <alternativeName>
        <fullName evidence="3">L-2-haloacid dehalogenase</fullName>
    </alternativeName>
</protein>
<dbReference type="CDD" id="cd02588">
    <property type="entry name" value="HAD_L2-DEX"/>
    <property type="match status" value="1"/>
</dbReference>
<dbReference type="RefSeq" id="WP_239039375.1">
    <property type="nucleotide sequence ID" value="NZ_BAAAEY010000001.1"/>
</dbReference>
<name>A0ABY1RXU0_9GAMM</name>
<sequence>MATTLAFDVYGTLIDTQGVLGLLQQMMGETAVPFSQTWRSKQLEYSFRRGLMRMYADFSVCTREALEYCCKLYQQPLNDEQKHQLMSIYAELPAFNDVAESLKVLKLKGYRLFAFSNGSASAVEGLLQQAGICSFFEGVVSVEEQCSFKPDPGVYSLFHRKAETDGGPVWLISGNPFDVIGAKASGMRAAWVCRSPEAVYDPWGIEPDVTVGSLMELPTVLLPYTARG</sequence>
<dbReference type="EMBL" id="FXWV01000002">
    <property type="protein sequence ID" value="SMR71581.1"/>
    <property type="molecule type" value="Genomic_DNA"/>
</dbReference>
<organism evidence="4 5">
    <name type="scientific">Marinobacterium sediminicola</name>
    <dbReference type="NCBI Taxonomy" id="518898"/>
    <lineage>
        <taxon>Bacteria</taxon>
        <taxon>Pseudomonadati</taxon>
        <taxon>Pseudomonadota</taxon>
        <taxon>Gammaproteobacteria</taxon>
        <taxon>Oceanospirillales</taxon>
        <taxon>Oceanospirillaceae</taxon>
        <taxon>Marinobacterium</taxon>
    </lineage>
</organism>